<keyword evidence="2" id="KW-1133">Transmembrane helix</keyword>
<dbReference type="RefSeq" id="WP_380542469.1">
    <property type="nucleotide sequence ID" value="NZ_JBHFAB010000029.1"/>
</dbReference>
<organism evidence="3 4">
    <name type="scientific">Streptacidiphilus cavernicola</name>
    <dbReference type="NCBI Taxonomy" id="3342716"/>
    <lineage>
        <taxon>Bacteria</taxon>
        <taxon>Bacillati</taxon>
        <taxon>Actinomycetota</taxon>
        <taxon>Actinomycetes</taxon>
        <taxon>Kitasatosporales</taxon>
        <taxon>Streptomycetaceae</taxon>
        <taxon>Streptacidiphilus</taxon>
    </lineage>
</organism>
<proteinExistence type="predicted"/>
<name>A0ABV6W3Z5_9ACTN</name>
<keyword evidence="4" id="KW-1185">Reference proteome</keyword>
<feature type="transmembrane region" description="Helical" evidence="2">
    <location>
        <begin position="29"/>
        <end position="48"/>
    </location>
</feature>
<feature type="region of interest" description="Disordered" evidence="1">
    <location>
        <begin position="112"/>
        <end position="132"/>
    </location>
</feature>
<evidence type="ECO:0000256" key="1">
    <source>
        <dbReference type="SAM" id="MobiDB-lite"/>
    </source>
</evidence>
<reference evidence="3 4" key="1">
    <citation type="submission" date="2024-09" db="EMBL/GenBank/DDBJ databases">
        <authorList>
            <person name="Lee S.D."/>
        </authorList>
    </citation>
    <scope>NUCLEOTIDE SEQUENCE [LARGE SCALE GENOMIC DNA]</scope>
    <source>
        <strain evidence="3 4">N8-3</strain>
    </source>
</reference>
<accession>A0ABV6W3Z5</accession>
<gene>
    <name evidence="3" type="ORF">ACEZDE_29310</name>
</gene>
<sequence>MPASPRPTTNTARAAAAATAAAAVLRERLGWICCATGVLLCALGWYGVSGERYAARQIPYLASATAPGTALIVGGTLLLAARRRNARPSPEVDQMQRQLALLTHLLTEAAEAERAERAEQAGDNGGPDATDNLPWLLAVPGGRTYHRSDCLLVLGRQDPVRLLNGDAAVRGLRPCPLCEPPEGA</sequence>
<evidence type="ECO:0000313" key="3">
    <source>
        <dbReference type="EMBL" id="MFC1420710.1"/>
    </source>
</evidence>
<dbReference type="Proteomes" id="UP001592531">
    <property type="component" value="Unassembled WGS sequence"/>
</dbReference>
<feature type="transmembrane region" description="Helical" evidence="2">
    <location>
        <begin position="60"/>
        <end position="81"/>
    </location>
</feature>
<evidence type="ECO:0000256" key="2">
    <source>
        <dbReference type="SAM" id="Phobius"/>
    </source>
</evidence>
<evidence type="ECO:0000313" key="4">
    <source>
        <dbReference type="Proteomes" id="UP001592531"/>
    </source>
</evidence>
<protein>
    <submittedName>
        <fullName evidence="3">Uncharacterized protein</fullName>
    </submittedName>
</protein>
<keyword evidence="2" id="KW-0812">Transmembrane</keyword>
<dbReference type="EMBL" id="JBHFAB010000029">
    <property type="protein sequence ID" value="MFC1420710.1"/>
    <property type="molecule type" value="Genomic_DNA"/>
</dbReference>
<comment type="caution">
    <text evidence="3">The sequence shown here is derived from an EMBL/GenBank/DDBJ whole genome shotgun (WGS) entry which is preliminary data.</text>
</comment>
<keyword evidence="2" id="KW-0472">Membrane</keyword>